<protein>
    <recommendedName>
        <fullName evidence="3">DUF4177 domain-containing protein</fullName>
    </recommendedName>
</protein>
<keyword evidence="2" id="KW-1185">Reference proteome</keyword>
<dbReference type="Proteomes" id="UP000198636">
    <property type="component" value="Unassembled WGS sequence"/>
</dbReference>
<dbReference type="EMBL" id="FMUS01000017">
    <property type="protein sequence ID" value="SCY81649.1"/>
    <property type="molecule type" value="Genomic_DNA"/>
</dbReference>
<dbReference type="InterPro" id="IPR025234">
    <property type="entry name" value="YjzH-like"/>
</dbReference>
<evidence type="ECO:0008006" key="3">
    <source>
        <dbReference type="Google" id="ProtNLM"/>
    </source>
</evidence>
<organism evidence="1 2">
    <name type="scientific">Alkaliphilus peptidifermentans DSM 18978</name>
    <dbReference type="NCBI Taxonomy" id="1120976"/>
    <lineage>
        <taxon>Bacteria</taxon>
        <taxon>Bacillati</taxon>
        <taxon>Bacillota</taxon>
        <taxon>Clostridia</taxon>
        <taxon>Peptostreptococcales</taxon>
        <taxon>Natronincolaceae</taxon>
        <taxon>Alkaliphilus</taxon>
    </lineage>
</organism>
<sequence>MYEYMFIKIDLNTNWKGRSPVEDYHKVIEQHASEGWRLVQVFAPPISGYGVAEFHELIFEKKK</sequence>
<evidence type="ECO:0000313" key="1">
    <source>
        <dbReference type="EMBL" id="SCY81649.1"/>
    </source>
</evidence>
<dbReference type="Pfam" id="PF13783">
    <property type="entry name" value="DUF4177"/>
    <property type="match status" value="1"/>
</dbReference>
<dbReference type="OrthoDB" id="1739894at2"/>
<evidence type="ECO:0000313" key="2">
    <source>
        <dbReference type="Proteomes" id="UP000198636"/>
    </source>
</evidence>
<name>A0A1G5J1F2_9FIRM</name>
<dbReference type="AlphaFoldDB" id="A0A1G5J1F2"/>
<gene>
    <name evidence="1" type="ORF">SAMN03080606_02587</name>
</gene>
<proteinExistence type="predicted"/>
<accession>A0A1G5J1F2</accession>
<dbReference type="RefSeq" id="WP_091544099.1">
    <property type="nucleotide sequence ID" value="NZ_FMUS01000017.1"/>
</dbReference>
<reference evidence="1 2" key="1">
    <citation type="submission" date="2016-10" db="EMBL/GenBank/DDBJ databases">
        <authorList>
            <person name="de Groot N.N."/>
        </authorList>
    </citation>
    <scope>NUCLEOTIDE SEQUENCE [LARGE SCALE GENOMIC DNA]</scope>
    <source>
        <strain evidence="1 2">DSM 18978</strain>
    </source>
</reference>